<evidence type="ECO:0000313" key="2">
    <source>
        <dbReference type="EMBL" id="EFK96280.1"/>
    </source>
</evidence>
<keyword evidence="1" id="KW-0472">Membrane</keyword>
<evidence type="ECO:0000256" key="1">
    <source>
        <dbReference type="SAM" id="Phobius"/>
    </source>
</evidence>
<sequence>MSESADDLIIKGKWKEACILLERIKFDSSSPEILNLAAFKKACCYKQLKEFQEALKEMESINYVGLNDSLSFKYRYESALCAYLSGNFKDAESHIIQINNFISDSINKRSTIFLEILILNELRQWEKAAQKTGELISACSSPETRDSLIYAATKMYQNRSIPKLKKQPVAKVLSFIPGLGQVYAGYFLEGTSAFLLNLAFLSFGVYQVYEGFYFTGYFIGAGGLSKTFFGNMDRAEYLVKKHNYSVSREFNDKVSDFLFQNVQYPFKLN</sequence>
<name>D9PJI8_9ZZZZ</name>
<dbReference type="InterPro" id="IPR011990">
    <property type="entry name" value="TPR-like_helical_dom_sf"/>
</dbReference>
<proteinExistence type="predicted"/>
<dbReference type="EMBL" id="ADZX01000523">
    <property type="protein sequence ID" value="EFK96280.1"/>
    <property type="molecule type" value="Genomic_DNA"/>
</dbReference>
<dbReference type="Gene3D" id="1.25.40.10">
    <property type="entry name" value="Tetratricopeptide repeat domain"/>
    <property type="match status" value="1"/>
</dbReference>
<reference evidence="2" key="1">
    <citation type="submission" date="2010-07" db="EMBL/GenBank/DDBJ databases">
        <authorList>
            <consortium name="CONSOLIDER consortium CSD2007-00005"/>
            <person name="Guazzaroni M.-E."/>
            <person name="Richter M."/>
            <person name="Garcia-Salamanca A."/>
            <person name="Yarza P."/>
            <person name="Ferrer M."/>
        </authorList>
    </citation>
    <scope>NUCLEOTIDE SEQUENCE</scope>
</reference>
<protein>
    <recommendedName>
        <fullName evidence="3">Tetratricopeptide repeat protein</fullName>
    </recommendedName>
</protein>
<keyword evidence="1" id="KW-1133">Transmembrane helix</keyword>
<comment type="caution">
    <text evidence="2">The sequence shown here is derived from an EMBL/GenBank/DDBJ whole genome shotgun (WGS) entry which is preliminary data.</text>
</comment>
<feature type="transmembrane region" description="Helical" evidence="1">
    <location>
        <begin position="194"/>
        <end position="219"/>
    </location>
</feature>
<organism evidence="2">
    <name type="scientific">sediment metagenome</name>
    <dbReference type="NCBI Taxonomy" id="749907"/>
    <lineage>
        <taxon>unclassified sequences</taxon>
        <taxon>metagenomes</taxon>
        <taxon>ecological metagenomes</taxon>
    </lineage>
</organism>
<gene>
    <name evidence="2" type="ORF">LDC_1697</name>
</gene>
<dbReference type="SUPFAM" id="SSF48452">
    <property type="entry name" value="TPR-like"/>
    <property type="match status" value="1"/>
</dbReference>
<feature type="transmembrane region" description="Helical" evidence="1">
    <location>
        <begin position="169"/>
        <end position="188"/>
    </location>
</feature>
<dbReference type="AlphaFoldDB" id="D9PJI8"/>
<keyword evidence="1" id="KW-0812">Transmembrane</keyword>
<evidence type="ECO:0008006" key="3">
    <source>
        <dbReference type="Google" id="ProtNLM"/>
    </source>
</evidence>
<accession>D9PJI8</accession>
<reference evidence="2" key="2">
    <citation type="journal article" date="2011" name="Microb. Ecol.">
        <title>Taxonomic and Functional Metagenomic Profiling of the Microbial Community in the Anoxic Sediment of a Sub-saline Shallow Lake (Laguna de Carrizo, Central Spain).</title>
        <authorList>
            <person name="Ferrer M."/>
            <person name="Guazzaroni M.E."/>
            <person name="Richter M."/>
            <person name="Garcia-Salamanca A."/>
            <person name="Yarza P."/>
            <person name="Suarez-Suarez A."/>
            <person name="Solano J."/>
            <person name="Alcaide M."/>
            <person name="van Dillewijn P."/>
            <person name="Molina-Henares M.A."/>
            <person name="Lopez-Cortes N."/>
            <person name="Al-Ramahi Y."/>
            <person name="Guerrero C."/>
            <person name="Acosta A."/>
            <person name="de Eugenio L.I."/>
            <person name="Martinez V."/>
            <person name="Marques S."/>
            <person name="Rojo F."/>
            <person name="Santero E."/>
            <person name="Genilloud O."/>
            <person name="Perez-Perez J."/>
            <person name="Rossello-Mora R."/>
            <person name="Ramos J.L."/>
        </authorList>
    </citation>
    <scope>NUCLEOTIDE SEQUENCE</scope>
</reference>